<protein>
    <recommendedName>
        <fullName evidence="1">DUF6933 domain-containing protein</fullName>
    </recommendedName>
</protein>
<evidence type="ECO:0000313" key="3">
    <source>
        <dbReference type="Proteomes" id="UP000789752"/>
    </source>
</evidence>
<organism evidence="2 3">
    <name type="scientific">Paraburkholderia gardini</name>
    <dbReference type="NCBI Taxonomy" id="2823469"/>
    <lineage>
        <taxon>Bacteria</taxon>
        <taxon>Pseudomonadati</taxon>
        <taxon>Pseudomonadota</taxon>
        <taxon>Betaproteobacteria</taxon>
        <taxon>Burkholderiales</taxon>
        <taxon>Burkholderiaceae</taxon>
        <taxon>Paraburkholderia</taxon>
    </lineage>
</organism>
<evidence type="ECO:0000259" key="1">
    <source>
        <dbReference type="Pfam" id="PF22016"/>
    </source>
</evidence>
<evidence type="ECO:0000313" key="2">
    <source>
        <dbReference type="EMBL" id="CAG4894690.1"/>
    </source>
</evidence>
<comment type="caution">
    <text evidence="2">The sequence shown here is derived from an EMBL/GenBank/DDBJ whole genome shotgun (WGS) entry which is preliminary data.</text>
</comment>
<dbReference type="Proteomes" id="UP000789752">
    <property type="component" value="Unassembled WGS sequence"/>
</dbReference>
<dbReference type="InterPro" id="IPR053864">
    <property type="entry name" value="DUF6933"/>
</dbReference>
<dbReference type="Pfam" id="PF22016">
    <property type="entry name" value="DUF6933"/>
    <property type="match status" value="1"/>
</dbReference>
<keyword evidence="3" id="KW-1185">Reference proteome</keyword>
<reference evidence="2 3" key="1">
    <citation type="submission" date="2021-04" db="EMBL/GenBank/DDBJ databases">
        <authorList>
            <person name="Vanwijnsberghe S."/>
        </authorList>
    </citation>
    <scope>NUCLEOTIDE SEQUENCE [LARGE SCALE GENOMIC DNA]</scope>
    <source>
        <strain evidence="2 3">LMG 32171</strain>
    </source>
</reference>
<dbReference type="RefSeq" id="WP_228977129.1">
    <property type="nucleotide sequence ID" value="NZ_CAJQYY010000008.1"/>
</dbReference>
<name>A0ABM8U205_9BURK</name>
<proteinExistence type="predicted"/>
<feature type="domain" description="DUF6933" evidence="1">
    <location>
        <begin position="3"/>
        <end position="153"/>
    </location>
</feature>
<gene>
    <name evidence="2" type="ORF">R54767_01792</name>
</gene>
<dbReference type="EMBL" id="CAJQYY010000008">
    <property type="protein sequence ID" value="CAG4894690.1"/>
    <property type="molecule type" value="Genomic_DNA"/>
</dbReference>
<sequence>MFYLHCTQKLLKRLNPEVVEIGRSTTTLGNWYATVLPWKPQIAMLVNERTLVPALMPLAPAADLTKRFPGALADILAAHGVPDSFIESEISQMQAIKYARTQNRSIVGIMTQFAYLAEAYRVGDKNNDLIALSLRLAHTPCSPLYKGPVFPDRALKELTGDRGAVA</sequence>
<accession>A0ABM8U205</accession>